<keyword evidence="1" id="KW-1133">Transmembrane helix</keyword>
<dbReference type="RefSeq" id="WP_228143608.1">
    <property type="nucleotide sequence ID" value="NZ_FOYV01000001.1"/>
</dbReference>
<dbReference type="AlphaFoldDB" id="A0A1I6H5T4"/>
<accession>A0A1I6H5T4</accession>
<protein>
    <submittedName>
        <fullName evidence="2">Cytochrome b561</fullName>
    </submittedName>
</protein>
<evidence type="ECO:0000256" key="1">
    <source>
        <dbReference type="SAM" id="Phobius"/>
    </source>
</evidence>
<organism evidence="2 3">
    <name type="scientific">Marinobacter gudaonensis</name>
    <dbReference type="NCBI Taxonomy" id="375760"/>
    <lineage>
        <taxon>Bacteria</taxon>
        <taxon>Pseudomonadati</taxon>
        <taxon>Pseudomonadota</taxon>
        <taxon>Gammaproteobacteria</taxon>
        <taxon>Pseudomonadales</taxon>
        <taxon>Marinobacteraceae</taxon>
        <taxon>Marinobacter</taxon>
    </lineage>
</organism>
<gene>
    <name evidence="2" type="ORF">SAMN04488073_2340</name>
</gene>
<evidence type="ECO:0000313" key="2">
    <source>
        <dbReference type="EMBL" id="SFR49707.1"/>
    </source>
</evidence>
<proteinExistence type="predicted"/>
<keyword evidence="3" id="KW-1185">Reference proteome</keyword>
<keyword evidence="1" id="KW-0812">Transmembrane</keyword>
<dbReference type="Proteomes" id="UP000199290">
    <property type="component" value="Unassembled WGS sequence"/>
</dbReference>
<evidence type="ECO:0000313" key="3">
    <source>
        <dbReference type="Proteomes" id="UP000199290"/>
    </source>
</evidence>
<sequence>MTLMDAENRFGAVSRVMHWVMAVLLLVNLASEVWFKALGLRKSTICAPTCCGR</sequence>
<dbReference type="EMBL" id="FOYV01000001">
    <property type="protein sequence ID" value="SFR49707.1"/>
    <property type="molecule type" value="Genomic_DNA"/>
</dbReference>
<feature type="transmembrane region" description="Helical" evidence="1">
    <location>
        <begin position="16"/>
        <end position="35"/>
    </location>
</feature>
<dbReference type="STRING" id="375760.SAMN04488073_2340"/>
<keyword evidence="1" id="KW-0472">Membrane</keyword>
<name>A0A1I6H5T4_9GAMM</name>
<reference evidence="3" key="1">
    <citation type="submission" date="2016-10" db="EMBL/GenBank/DDBJ databases">
        <authorList>
            <person name="Varghese N."/>
            <person name="Submissions S."/>
        </authorList>
    </citation>
    <scope>NUCLEOTIDE SEQUENCE [LARGE SCALE GENOMIC DNA]</scope>
    <source>
        <strain evidence="3">CGMCC 1.6294</strain>
    </source>
</reference>